<dbReference type="InterPro" id="IPR027806">
    <property type="entry name" value="HARBI1_dom"/>
</dbReference>
<dbReference type="PRINTS" id="PR02086">
    <property type="entry name" value="PUTNUCHARBI1"/>
</dbReference>
<dbReference type="GO" id="GO:0016787">
    <property type="term" value="F:hydrolase activity"/>
    <property type="evidence" value="ECO:0007669"/>
    <property type="project" value="UniProtKB-KW"/>
</dbReference>
<dbReference type="GO" id="GO:0046872">
    <property type="term" value="F:metal ion binding"/>
    <property type="evidence" value="ECO:0007669"/>
    <property type="project" value="UniProtKB-KW"/>
</dbReference>
<dbReference type="InterPro" id="IPR026103">
    <property type="entry name" value="HARBI1_animal"/>
</dbReference>
<evidence type="ECO:0000256" key="7">
    <source>
        <dbReference type="ARBA" id="ARBA00022722"/>
    </source>
</evidence>
<comment type="caution">
    <text evidence="14">The sequence shown here is derived from an EMBL/GenBank/DDBJ whole genome shotgun (WGS) entry which is preliminary data.</text>
</comment>
<evidence type="ECO:0000256" key="3">
    <source>
        <dbReference type="ARBA" id="ARBA00004496"/>
    </source>
</evidence>
<dbReference type="OrthoDB" id="5975111at2759"/>
<feature type="non-terminal residue" evidence="14">
    <location>
        <position position="287"/>
    </location>
</feature>
<dbReference type="PANTHER" id="PTHR22930">
    <property type="match status" value="1"/>
</dbReference>
<keyword evidence="10" id="KW-0539">Nucleus</keyword>
<sequence>MAAFNRVNKIKRILAWLMYLRKRKNLNKKHRTKLLNSKSCTDARNKYALPFMNVILMAINSPRTREISMHPRSLTWFDMVDRDFYDELWYVNFRVTRETFNFLLNKVRHDLLHKNTVMRLAITAKRRLALMLYYLASTAEYKTIANLFGVSRSFVCVCIREACCAITKRLSKVITFPRRQDLQQIIDGYEQKWGFPMCAGAIDGTHIPIIAPTESHVEYVNRKGFHSIVMQACVDCNYLFRDVVVGWPGSVHDARVLSNSAIYKQGNEGKLFTTDLTKEINGEEIPP</sequence>
<comment type="cofactor">
    <cofactor evidence="1">
        <name>a divalent metal cation</name>
        <dbReference type="ChEBI" id="CHEBI:60240"/>
    </cofactor>
</comment>
<evidence type="ECO:0000256" key="12">
    <source>
        <dbReference type="ARBA" id="ARBA00045850"/>
    </source>
</evidence>
<dbReference type="GO" id="GO:0005634">
    <property type="term" value="C:nucleus"/>
    <property type="evidence" value="ECO:0007669"/>
    <property type="project" value="UniProtKB-SubCell"/>
</dbReference>
<dbReference type="Proteomes" id="UP001152795">
    <property type="component" value="Unassembled WGS sequence"/>
</dbReference>
<evidence type="ECO:0000259" key="13">
    <source>
        <dbReference type="Pfam" id="PF13359"/>
    </source>
</evidence>
<evidence type="ECO:0000313" key="15">
    <source>
        <dbReference type="Proteomes" id="UP001152795"/>
    </source>
</evidence>
<accession>A0A7D9JZV0</accession>
<evidence type="ECO:0000256" key="2">
    <source>
        <dbReference type="ARBA" id="ARBA00004123"/>
    </source>
</evidence>
<evidence type="ECO:0000256" key="1">
    <source>
        <dbReference type="ARBA" id="ARBA00001968"/>
    </source>
</evidence>
<feature type="domain" description="DDE Tnp4" evidence="13">
    <location>
        <begin position="202"/>
        <end position="271"/>
    </location>
</feature>
<keyword evidence="9" id="KW-0378">Hydrolase</keyword>
<comment type="similarity">
    <text evidence="4">Belongs to the HARBI1 family.</text>
</comment>
<keyword evidence="15" id="KW-1185">Reference proteome</keyword>
<name>A0A7D9JZV0_PARCT</name>
<dbReference type="Pfam" id="PF13359">
    <property type="entry name" value="DDE_Tnp_4"/>
    <property type="match status" value="1"/>
</dbReference>
<reference evidence="14" key="1">
    <citation type="submission" date="2020-04" db="EMBL/GenBank/DDBJ databases">
        <authorList>
            <person name="Alioto T."/>
            <person name="Alioto T."/>
            <person name="Gomez Garrido J."/>
        </authorList>
    </citation>
    <scope>NUCLEOTIDE SEQUENCE</scope>
    <source>
        <strain evidence="14">A484AB</strain>
    </source>
</reference>
<evidence type="ECO:0000256" key="5">
    <source>
        <dbReference type="ARBA" id="ARBA00015519"/>
    </source>
</evidence>
<evidence type="ECO:0000256" key="9">
    <source>
        <dbReference type="ARBA" id="ARBA00022801"/>
    </source>
</evidence>
<evidence type="ECO:0000256" key="8">
    <source>
        <dbReference type="ARBA" id="ARBA00022723"/>
    </source>
</evidence>
<comment type="subcellular location">
    <subcellularLocation>
        <location evidence="3">Cytoplasm</location>
    </subcellularLocation>
    <subcellularLocation>
        <location evidence="2">Nucleus</location>
    </subcellularLocation>
</comment>
<gene>
    <name evidence="14" type="ORF">PACLA_8A055892</name>
</gene>
<keyword evidence="7" id="KW-0540">Nuclease</keyword>
<organism evidence="14 15">
    <name type="scientific">Paramuricea clavata</name>
    <name type="common">Red gorgonian</name>
    <name type="synonym">Violescent sea-whip</name>
    <dbReference type="NCBI Taxonomy" id="317549"/>
    <lineage>
        <taxon>Eukaryota</taxon>
        <taxon>Metazoa</taxon>
        <taxon>Cnidaria</taxon>
        <taxon>Anthozoa</taxon>
        <taxon>Octocorallia</taxon>
        <taxon>Malacalcyonacea</taxon>
        <taxon>Plexauridae</taxon>
        <taxon>Paramuricea</taxon>
    </lineage>
</organism>
<dbReference type="PANTHER" id="PTHR22930:SF206">
    <property type="entry name" value="NUCLEASE HARBI1"/>
    <property type="match status" value="1"/>
</dbReference>
<comment type="function">
    <text evidence="12">Transposase-derived protein that may have nuclease activity. Does not have transposase activity.</text>
</comment>
<protein>
    <recommendedName>
        <fullName evidence="5">Putative nuclease HARBI1</fullName>
    </recommendedName>
    <alternativeName>
        <fullName evidence="11">Harbinger transposase-derived nuclease</fullName>
    </alternativeName>
</protein>
<dbReference type="GO" id="GO:0005737">
    <property type="term" value="C:cytoplasm"/>
    <property type="evidence" value="ECO:0007669"/>
    <property type="project" value="UniProtKB-SubCell"/>
</dbReference>
<evidence type="ECO:0000313" key="14">
    <source>
        <dbReference type="EMBL" id="CAB4038253.1"/>
    </source>
</evidence>
<evidence type="ECO:0000256" key="11">
    <source>
        <dbReference type="ARBA" id="ARBA00030126"/>
    </source>
</evidence>
<keyword evidence="8" id="KW-0479">Metal-binding</keyword>
<evidence type="ECO:0000256" key="4">
    <source>
        <dbReference type="ARBA" id="ARBA00006958"/>
    </source>
</evidence>
<dbReference type="AlphaFoldDB" id="A0A7D9JZV0"/>
<dbReference type="GO" id="GO:0004518">
    <property type="term" value="F:nuclease activity"/>
    <property type="evidence" value="ECO:0007669"/>
    <property type="project" value="UniProtKB-KW"/>
</dbReference>
<proteinExistence type="inferred from homology"/>
<evidence type="ECO:0000256" key="10">
    <source>
        <dbReference type="ARBA" id="ARBA00023242"/>
    </source>
</evidence>
<keyword evidence="6" id="KW-0963">Cytoplasm</keyword>
<evidence type="ECO:0000256" key="6">
    <source>
        <dbReference type="ARBA" id="ARBA00022490"/>
    </source>
</evidence>
<dbReference type="EMBL" id="CACRXK020023990">
    <property type="protein sequence ID" value="CAB4038253.1"/>
    <property type="molecule type" value="Genomic_DNA"/>
</dbReference>
<dbReference type="InterPro" id="IPR045249">
    <property type="entry name" value="HARBI1-like"/>
</dbReference>